<sequence length="120" mass="13490">QHVKQQNTQRNSIDSARNHALRIARFTGGDANDFDAAEGKHDHRQRRHEAADAIGHEAALGPQIAHMADGFARRRTDAEQHDAEAGQDHRDDGADLEQRQPEFEFAKDFDAAQVERADQE</sequence>
<evidence type="ECO:0000313" key="2">
    <source>
        <dbReference type="EMBL" id="GFD50143.1"/>
    </source>
</evidence>
<feature type="non-terminal residue" evidence="2">
    <location>
        <position position="1"/>
    </location>
</feature>
<protein>
    <submittedName>
        <fullName evidence="2">Uncharacterized protein</fullName>
    </submittedName>
</protein>
<organism evidence="2">
    <name type="scientific">Tanacetum cinerariifolium</name>
    <name type="common">Dalmatian daisy</name>
    <name type="synonym">Chrysanthemum cinerariifolium</name>
    <dbReference type="NCBI Taxonomy" id="118510"/>
    <lineage>
        <taxon>Eukaryota</taxon>
        <taxon>Viridiplantae</taxon>
        <taxon>Streptophyta</taxon>
        <taxon>Embryophyta</taxon>
        <taxon>Tracheophyta</taxon>
        <taxon>Spermatophyta</taxon>
        <taxon>Magnoliopsida</taxon>
        <taxon>eudicotyledons</taxon>
        <taxon>Gunneridae</taxon>
        <taxon>Pentapetalae</taxon>
        <taxon>asterids</taxon>
        <taxon>campanulids</taxon>
        <taxon>Asterales</taxon>
        <taxon>Asteraceae</taxon>
        <taxon>Asteroideae</taxon>
        <taxon>Anthemideae</taxon>
        <taxon>Anthemidinae</taxon>
        <taxon>Tanacetum</taxon>
    </lineage>
</organism>
<name>A0A699WSL3_TANCI</name>
<feature type="compositionally biased region" description="Basic and acidic residues" evidence="1">
    <location>
        <begin position="71"/>
        <end position="120"/>
    </location>
</feature>
<dbReference type="EMBL" id="BKCJ011753172">
    <property type="protein sequence ID" value="GFD50143.1"/>
    <property type="molecule type" value="Genomic_DNA"/>
</dbReference>
<feature type="non-terminal residue" evidence="2">
    <location>
        <position position="120"/>
    </location>
</feature>
<proteinExistence type="predicted"/>
<evidence type="ECO:0000256" key="1">
    <source>
        <dbReference type="SAM" id="MobiDB-lite"/>
    </source>
</evidence>
<dbReference type="AlphaFoldDB" id="A0A699WSL3"/>
<feature type="compositionally biased region" description="Polar residues" evidence="1">
    <location>
        <begin position="1"/>
        <end position="15"/>
    </location>
</feature>
<reference evidence="2" key="1">
    <citation type="journal article" date="2019" name="Sci. Rep.">
        <title>Draft genome of Tanacetum cinerariifolium, the natural source of mosquito coil.</title>
        <authorList>
            <person name="Yamashiro T."/>
            <person name="Shiraishi A."/>
            <person name="Satake H."/>
            <person name="Nakayama K."/>
        </authorList>
    </citation>
    <scope>NUCLEOTIDE SEQUENCE</scope>
</reference>
<gene>
    <name evidence="2" type="ORF">Tci_922112</name>
</gene>
<comment type="caution">
    <text evidence="2">The sequence shown here is derived from an EMBL/GenBank/DDBJ whole genome shotgun (WGS) entry which is preliminary data.</text>
</comment>
<feature type="region of interest" description="Disordered" evidence="1">
    <location>
        <begin position="1"/>
        <end position="120"/>
    </location>
</feature>
<accession>A0A699WSL3</accession>